<proteinExistence type="predicted"/>
<accession>A0A2S6AN71</accession>
<protein>
    <submittedName>
        <fullName evidence="1">Uncharacterized protein</fullName>
    </submittedName>
</protein>
<dbReference type="Proteomes" id="UP000239874">
    <property type="component" value="Unassembled WGS sequence"/>
</dbReference>
<evidence type="ECO:0000313" key="1">
    <source>
        <dbReference type="EMBL" id="PPJ36711.1"/>
    </source>
</evidence>
<reference evidence="1 2" key="1">
    <citation type="submission" date="2018-02" db="EMBL/GenBank/DDBJ databases">
        <title>8 Nocardia nova and 1 Nocardia cyriacigeorgica strain used for evolution to TMP-SMX.</title>
        <authorList>
            <person name="Mehta H."/>
            <person name="Weng J."/>
            <person name="Shamoo Y."/>
        </authorList>
    </citation>
    <scope>NUCLEOTIDE SEQUENCE [LARGE SCALE GENOMIC DNA]</scope>
    <source>
        <strain evidence="1 2">MDA3139</strain>
    </source>
</reference>
<dbReference type="AlphaFoldDB" id="A0A2S6AN71"/>
<dbReference type="EMBL" id="PSZC01000012">
    <property type="protein sequence ID" value="PPJ36711.1"/>
    <property type="molecule type" value="Genomic_DNA"/>
</dbReference>
<evidence type="ECO:0000313" key="2">
    <source>
        <dbReference type="Proteomes" id="UP000239874"/>
    </source>
</evidence>
<comment type="caution">
    <text evidence="1">The sequence shown here is derived from an EMBL/GenBank/DDBJ whole genome shotgun (WGS) entry which is preliminary data.</text>
</comment>
<organism evidence="1 2">
    <name type="scientific">Nocardia nova</name>
    <dbReference type="NCBI Taxonomy" id="37330"/>
    <lineage>
        <taxon>Bacteria</taxon>
        <taxon>Bacillati</taxon>
        <taxon>Actinomycetota</taxon>
        <taxon>Actinomycetes</taxon>
        <taxon>Mycobacteriales</taxon>
        <taxon>Nocardiaceae</taxon>
        <taxon>Nocardia</taxon>
    </lineage>
</organism>
<name>A0A2S6AN71_9NOCA</name>
<gene>
    <name evidence="1" type="ORF">C5E45_17955</name>
</gene>
<sequence>MLATDAPRANTRHRGIRPGRLARIADHRIGTRQLLRHLVVDERHAAASSRRARIRPAAVCPAVATCGYADGADGIQEVTNRYR</sequence>